<evidence type="ECO:0000313" key="2">
    <source>
        <dbReference type="EMBL" id="AKU93995.1"/>
    </source>
</evidence>
<feature type="compositionally biased region" description="Low complexity" evidence="1">
    <location>
        <begin position="83"/>
        <end position="94"/>
    </location>
</feature>
<evidence type="ECO:0000313" key="3">
    <source>
        <dbReference type="Proteomes" id="UP000064967"/>
    </source>
</evidence>
<keyword evidence="3" id="KW-1185">Reference proteome</keyword>
<organism evidence="2 3">
    <name type="scientific">Labilithrix luteola</name>
    <dbReference type="NCBI Taxonomy" id="1391654"/>
    <lineage>
        <taxon>Bacteria</taxon>
        <taxon>Pseudomonadati</taxon>
        <taxon>Myxococcota</taxon>
        <taxon>Polyangia</taxon>
        <taxon>Polyangiales</taxon>
        <taxon>Labilitrichaceae</taxon>
        <taxon>Labilithrix</taxon>
    </lineage>
</organism>
<dbReference type="KEGG" id="llu:AKJ09_00659"/>
<evidence type="ECO:0000256" key="1">
    <source>
        <dbReference type="SAM" id="MobiDB-lite"/>
    </source>
</evidence>
<feature type="compositionally biased region" description="Basic residues" evidence="1">
    <location>
        <begin position="29"/>
        <end position="38"/>
    </location>
</feature>
<dbReference type="EMBL" id="CP012333">
    <property type="protein sequence ID" value="AKU93995.1"/>
    <property type="molecule type" value="Genomic_DNA"/>
</dbReference>
<protein>
    <submittedName>
        <fullName evidence="2">Uncharacterized protein</fullName>
    </submittedName>
</protein>
<sequence length="100" mass="10932">MWRPAGLLVSLFATLPPAARGASPPARRAGARRRTRRSRCGDLRASWSRYSRPASASTSSLTSSPRHKEPAWRPASLSVDWRSASCCSSPASTTKTHRVR</sequence>
<reference evidence="2 3" key="1">
    <citation type="submission" date="2015-08" db="EMBL/GenBank/DDBJ databases">
        <authorList>
            <person name="Babu N.S."/>
            <person name="Beckwith C.J."/>
            <person name="Beseler K.G."/>
            <person name="Brison A."/>
            <person name="Carone J.V."/>
            <person name="Caskin T.P."/>
            <person name="Diamond M."/>
            <person name="Durham M.E."/>
            <person name="Foxe J.M."/>
            <person name="Go M."/>
            <person name="Henderson B.A."/>
            <person name="Jones I.B."/>
            <person name="McGettigan J.A."/>
            <person name="Micheletti S.J."/>
            <person name="Nasrallah M.E."/>
            <person name="Ortiz D."/>
            <person name="Piller C.R."/>
            <person name="Privatt S.R."/>
            <person name="Schneider S.L."/>
            <person name="Sharp S."/>
            <person name="Smith T.C."/>
            <person name="Stanton J.D."/>
            <person name="Ullery H.E."/>
            <person name="Wilson R.J."/>
            <person name="Serrano M.G."/>
            <person name="Buck G."/>
            <person name="Lee V."/>
            <person name="Wang Y."/>
            <person name="Carvalho R."/>
            <person name="Voegtly L."/>
            <person name="Shi R."/>
            <person name="Duckworth R."/>
            <person name="Johnson A."/>
            <person name="Loviza R."/>
            <person name="Walstead R."/>
            <person name="Shah Z."/>
            <person name="Kiflezghi M."/>
            <person name="Wade K."/>
            <person name="Ball S.L."/>
            <person name="Bradley K.W."/>
            <person name="Asai D.J."/>
            <person name="Bowman C.A."/>
            <person name="Russell D.A."/>
            <person name="Pope W.H."/>
            <person name="Jacobs-Sera D."/>
            <person name="Hendrix R.W."/>
            <person name="Hatfull G.F."/>
        </authorList>
    </citation>
    <scope>NUCLEOTIDE SEQUENCE [LARGE SCALE GENOMIC DNA]</scope>
    <source>
        <strain evidence="2 3">DSM 27648</strain>
    </source>
</reference>
<feature type="compositionally biased region" description="Low complexity" evidence="1">
    <location>
        <begin position="18"/>
        <end position="28"/>
    </location>
</feature>
<proteinExistence type="predicted"/>
<gene>
    <name evidence="2" type="ORF">AKJ09_00659</name>
</gene>
<feature type="compositionally biased region" description="Low complexity" evidence="1">
    <location>
        <begin position="48"/>
        <end position="64"/>
    </location>
</feature>
<accession>A0A0K1PKE1</accession>
<name>A0A0K1PKE1_9BACT</name>
<dbReference type="Proteomes" id="UP000064967">
    <property type="component" value="Chromosome"/>
</dbReference>
<dbReference type="AlphaFoldDB" id="A0A0K1PKE1"/>
<feature type="region of interest" description="Disordered" evidence="1">
    <location>
        <begin position="18"/>
        <end position="100"/>
    </location>
</feature>